<dbReference type="Pfam" id="PF05548">
    <property type="entry name" value="Peptidase_M11"/>
    <property type="match status" value="1"/>
</dbReference>
<evidence type="ECO:0000259" key="3">
    <source>
        <dbReference type="Pfam" id="PF05548"/>
    </source>
</evidence>
<dbReference type="AlphaFoldDB" id="A0AAD2G4W7"/>
<dbReference type="InterPro" id="IPR008752">
    <property type="entry name" value="Peptidase_M11"/>
</dbReference>
<dbReference type="GO" id="GO:0008237">
    <property type="term" value="F:metallopeptidase activity"/>
    <property type="evidence" value="ECO:0007669"/>
    <property type="project" value="InterPro"/>
</dbReference>
<gene>
    <name evidence="4" type="ORF">CYCCA115_LOCUS19246</name>
</gene>
<feature type="compositionally biased region" description="Low complexity" evidence="1">
    <location>
        <begin position="413"/>
        <end position="431"/>
    </location>
</feature>
<evidence type="ECO:0000313" key="5">
    <source>
        <dbReference type="Proteomes" id="UP001295423"/>
    </source>
</evidence>
<evidence type="ECO:0000256" key="2">
    <source>
        <dbReference type="SAM" id="Phobius"/>
    </source>
</evidence>
<sequence>MVERIDADEDTAVLLCLTPSGKDYIISSVDAEWIEAKTSSNELYSGLTILDLPDNSLINLETQTIELEAPPVLVNNESTIRHRGRKLTAVIGVKTILAVRVIAANAETSPSEAQLASDIFGGDGLDFVNVRSQYLACSHGKLDFQKATGRSGLSTSIYNGVVTVQVDKATSVGARNMVNAVNDELTRQFNTHPSNLASYVMYFLPAGTFGGFAYAYMNGYRSIFNDRFAYAVSIQMHELGHNLGLGHSGHGGDKYGDQSGLMGYSYGNDEAPKMCFNAAKSWQLGWYADKTGSATPSGKFQFAGRLGSIVDYPTTNTRVLIEIKESTSEWAYYLNYNAAKGFNIGTAEGRNSVLITKKHTGSPGHQSLLLSILQNGGSYSIPDFNGKPGETLKVEVHAMTADEAYISVKLDGSPTRAPSSSPSNSPSKAPSGKFDVLRPNPAHMIKC</sequence>
<keyword evidence="2" id="KW-0812">Transmembrane</keyword>
<evidence type="ECO:0000313" key="4">
    <source>
        <dbReference type="EMBL" id="CAJ1961537.1"/>
    </source>
</evidence>
<reference evidence="4" key="1">
    <citation type="submission" date="2023-08" db="EMBL/GenBank/DDBJ databases">
        <authorList>
            <person name="Audoor S."/>
            <person name="Bilcke G."/>
        </authorList>
    </citation>
    <scope>NUCLEOTIDE SEQUENCE</scope>
</reference>
<organism evidence="4 5">
    <name type="scientific">Cylindrotheca closterium</name>
    <dbReference type="NCBI Taxonomy" id="2856"/>
    <lineage>
        <taxon>Eukaryota</taxon>
        <taxon>Sar</taxon>
        <taxon>Stramenopiles</taxon>
        <taxon>Ochrophyta</taxon>
        <taxon>Bacillariophyta</taxon>
        <taxon>Bacillariophyceae</taxon>
        <taxon>Bacillariophycidae</taxon>
        <taxon>Bacillariales</taxon>
        <taxon>Bacillariaceae</taxon>
        <taxon>Cylindrotheca</taxon>
    </lineage>
</organism>
<keyword evidence="5" id="KW-1185">Reference proteome</keyword>
<dbReference type="EMBL" id="CAKOGP040002091">
    <property type="protein sequence ID" value="CAJ1961537.1"/>
    <property type="molecule type" value="Genomic_DNA"/>
</dbReference>
<proteinExistence type="predicted"/>
<keyword evidence="2" id="KW-1133">Transmembrane helix</keyword>
<comment type="caution">
    <text evidence="4">The sequence shown here is derived from an EMBL/GenBank/DDBJ whole genome shotgun (WGS) entry which is preliminary data.</text>
</comment>
<name>A0AAD2G4W7_9STRA</name>
<protein>
    <recommendedName>
        <fullName evidence="3">Peptidase M11 gametolysin domain-containing protein</fullName>
    </recommendedName>
</protein>
<evidence type="ECO:0000256" key="1">
    <source>
        <dbReference type="SAM" id="MobiDB-lite"/>
    </source>
</evidence>
<keyword evidence="2" id="KW-0472">Membrane</keyword>
<feature type="domain" description="Peptidase M11 gametolysin" evidence="3">
    <location>
        <begin position="111"/>
        <end position="318"/>
    </location>
</feature>
<dbReference type="Gene3D" id="3.40.390.10">
    <property type="entry name" value="Collagenase (Catalytic Domain)"/>
    <property type="match status" value="1"/>
</dbReference>
<dbReference type="InterPro" id="IPR024079">
    <property type="entry name" value="MetalloPept_cat_dom_sf"/>
</dbReference>
<dbReference type="Proteomes" id="UP001295423">
    <property type="component" value="Unassembled WGS sequence"/>
</dbReference>
<dbReference type="SUPFAM" id="SSF55486">
    <property type="entry name" value="Metalloproteases ('zincins'), catalytic domain"/>
    <property type="match status" value="1"/>
</dbReference>
<feature type="region of interest" description="Disordered" evidence="1">
    <location>
        <begin position="411"/>
        <end position="440"/>
    </location>
</feature>
<feature type="transmembrane region" description="Helical" evidence="2">
    <location>
        <begin position="196"/>
        <end position="217"/>
    </location>
</feature>
<accession>A0AAD2G4W7</accession>